<reference evidence="1 2" key="1">
    <citation type="journal article" date="2009" name="Environ. Microbiol.">
        <title>Genome sequence of Desulfobacterium autotrophicum HRM2, a marine sulfate reducer oxidizing organic carbon completely to carbon dioxide.</title>
        <authorList>
            <person name="Strittmatter A.W."/>
            <person name="Liesegang H."/>
            <person name="Rabus R."/>
            <person name="Decker I."/>
            <person name="Amann J."/>
            <person name="Andres S."/>
            <person name="Henne A."/>
            <person name="Fricke W.F."/>
            <person name="Martinez-Arias R."/>
            <person name="Bartels D."/>
            <person name="Goesmann A."/>
            <person name="Krause L."/>
            <person name="Puehler A."/>
            <person name="Klenk H.P."/>
            <person name="Richter M."/>
            <person name="Schuler M."/>
            <person name="Gloeckner F.O."/>
            <person name="Meyerdierks A."/>
            <person name="Gottschalk G."/>
            <person name="Amann R."/>
        </authorList>
    </citation>
    <scope>NUCLEOTIDE SEQUENCE [LARGE SCALE GENOMIC DNA]</scope>
    <source>
        <strain evidence="2">ATCC 43914 / DSM 3382 / HRM2</strain>
    </source>
</reference>
<gene>
    <name evidence="1" type="ordered locus">HRM2_38750</name>
</gene>
<dbReference type="Proteomes" id="UP000000442">
    <property type="component" value="Chromosome"/>
</dbReference>
<accession>C0QBD1</accession>
<name>C0QBD1_DESAH</name>
<dbReference type="KEGG" id="dat:HRM2_38750"/>
<dbReference type="STRING" id="177437.HRM2_38750"/>
<evidence type="ECO:0000313" key="1">
    <source>
        <dbReference type="EMBL" id="ACN16933.1"/>
    </source>
</evidence>
<dbReference type="EMBL" id="CP001087">
    <property type="protein sequence ID" value="ACN16933.1"/>
    <property type="molecule type" value="Genomic_DNA"/>
</dbReference>
<sequence>MFLIVCTGTYPWKRKTAAKPVVKGDQADLTLICTRAYLMHPCIKTILSRPRKPPHNSPFSPVFKADRPLTRKKQRQGTQIAVLVQTTDNILE</sequence>
<keyword evidence="2" id="KW-1185">Reference proteome</keyword>
<dbReference type="HOGENOM" id="CLU_2408413_0_0_7"/>
<protein>
    <submittedName>
        <fullName evidence="1">Uncharacterized protein</fullName>
    </submittedName>
</protein>
<evidence type="ECO:0000313" key="2">
    <source>
        <dbReference type="Proteomes" id="UP000000442"/>
    </source>
</evidence>
<organism evidence="1 2">
    <name type="scientific">Desulforapulum autotrophicum (strain ATCC 43914 / DSM 3382 / VKM B-1955 / HRM2)</name>
    <name type="common">Desulfobacterium autotrophicum</name>
    <dbReference type="NCBI Taxonomy" id="177437"/>
    <lineage>
        <taxon>Bacteria</taxon>
        <taxon>Pseudomonadati</taxon>
        <taxon>Thermodesulfobacteriota</taxon>
        <taxon>Desulfobacteria</taxon>
        <taxon>Desulfobacterales</taxon>
        <taxon>Desulfobacteraceae</taxon>
        <taxon>Desulforapulum</taxon>
    </lineage>
</organism>
<proteinExistence type="predicted"/>
<dbReference type="AlphaFoldDB" id="C0QBD1"/>